<dbReference type="EMBL" id="NIDE01000019">
    <property type="protein sequence ID" value="OWK34782.1"/>
    <property type="molecule type" value="Genomic_DNA"/>
</dbReference>
<protein>
    <submittedName>
        <fullName evidence="2">Uncharacterized protein</fullName>
    </submittedName>
</protein>
<name>A0A225CZV1_9BACT</name>
<comment type="caution">
    <text evidence="2">The sequence shown here is derived from an EMBL/GenBank/DDBJ whole genome shotgun (WGS) entry which is preliminary data.</text>
</comment>
<reference evidence="3" key="1">
    <citation type="submission" date="2017-06" db="EMBL/GenBank/DDBJ databases">
        <title>Genome analysis of Fimbriiglobus ruber SP5, the first member of the order Planctomycetales with confirmed chitinolytic capability.</title>
        <authorList>
            <person name="Ravin N.V."/>
            <person name="Rakitin A.L."/>
            <person name="Ivanova A.A."/>
            <person name="Beletsky A.V."/>
            <person name="Kulichevskaya I.S."/>
            <person name="Mardanov A.V."/>
            <person name="Dedysh S.N."/>
        </authorList>
    </citation>
    <scope>NUCLEOTIDE SEQUENCE [LARGE SCALE GENOMIC DNA]</scope>
    <source>
        <strain evidence="3">SP5</strain>
    </source>
</reference>
<accession>A0A225CZV1</accession>
<evidence type="ECO:0000313" key="2">
    <source>
        <dbReference type="EMBL" id="OWK34782.1"/>
    </source>
</evidence>
<evidence type="ECO:0000313" key="3">
    <source>
        <dbReference type="Proteomes" id="UP000214646"/>
    </source>
</evidence>
<sequence length="47" mass="5082">MPILAQANGGRAQIARKVRQSPCGDIDQEQMPVFIAPDDRPTAGVYV</sequence>
<feature type="region of interest" description="Disordered" evidence="1">
    <location>
        <begin position="1"/>
        <end position="23"/>
    </location>
</feature>
<organism evidence="2 3">
    <name type="scientific">Fimbriiglobus ruber</name>
    <dbReference type="NCBI Taxonomy" id="1908690"/>
    <lineage>
        <taxon>Bacteria</taxon>
        <taxon>Pseudomonadati</taxon>
        <taxon>Planctomycetota</taxon>
        <taxon>Planctomycetia</taxon>
        <taxon>Gemmatales</taxon>
        <taxon>Gemmataceae</taxon>
        <taxon>Fimbriiglobus</taxon>
    </lineage>
</organism>
<gene>
    <name evidence="2" type="ORF">FRUB_09624</name>
</gene>
<keyword evidence="3" id="KW-1185">Reference proteome</keyword>
<proteinExistence type="predicted"/>
<evidence type="ECO:0000256" key="1">
    <source>
        <dbReference type="SAM" id="MobiDB-lite"/>
    </source>
</evidence>
<dbReference type="Proteomes" id="UP000214646">
    <property type="component" value="Unassembled WGS sequence"/>
</dbReference>
<dbReference type="AlphaFoldDB" id="A0A225CZV1"/>